<dbReference type="OrthoDB" id="1741306at2759"/>
<evidence type="ECO:0000313" key="3">
    <source>
        <dbReference type="Proteomes" id="UP000250235"/>
    </source>
</evidence>
<sequence length="717" mass="78993">MASSLINNAIQVYVDSVLGMEHEGMVAMFEALLLSGLNGFLGCSSAIYEAALVEFFHNASVGDGKVVSTVQGKPVAISEELFAGTFELPLEELTDMHEREMTFEFPLLNDILAKSMTVKAGSFDVVTHERFLMLYAIHGGVPVNWGRFLFNIFKDMVTPNSKQARGYAVQLCILLKNAPDLELGESKEFPPLKILTAKIVGTYIAKNKNIFVDVDEPAVKKPAQRKNAVSKKRPATTVEAPDAKKKKTNADPIDKNLALVTVAQDVEPITIVPAVTPRASRRRAPKRKLVLQTGSDDEIVDSIIHQVIADTAAIETEEPAVEEPEILRSAKIDIEGYERSTVVNDEDDNLDGAKNEIARKMASFTAPKQFLKGPNLGRMTTCLGLSNQTEKNHWKEIEAMATTVEGKTFDEESMSIDDLSATISEDSMLPFVTAANITRIQFRRSIEIRGVQEGDWYKASLPKIPADAKGKAPLKEIETIKGHPAREIFSLICADIEFLVKLRAKVIDEVAQFFNSFSLRRLAVLGSTEDIAAKQERVLTWAETDSILRKRWADVCITVAQFVVSGRLQPVGSHNFCRDMVAVGSVVDLAVNPAEFVGVFRRGPDVQMITSYSSSSSSSSQPDPISPHDSSSRHTPITFVDDTAQISMPSAGVTAPNFIQKILHSSGLQVVLIQTDILRKEMKEQKAALSQEMDDKWKGVQDQQAAISHDLMEFRVQ</sequence>
<feature type="region of interest" description="Disordered" evidence="1">
    <location>
        <begin position="611"/>
        <end position="636"/>
    </location>
</feature>
<accession>A0A2Z7B2M4</accession>
<organism evidence="2 3">
    <name type="scientific">Dorcoceras hygrometricum</name>
    <dbReference type="NCBI Taxonomy" id="472368"/>
    <lineage>
        <taxon>Eukaryota</taxon>
        <taxon>Viridiplantae</taxon>
        <taxon>Streptophyta</taxon>
        <taxon>Embryophyta</taxon>
        <taxon>Tracheophyta</taxon>
        <taxon>Spermatophyta</taxon>
        <taxon>Magnoliopsida</taxon>
        <taxon>eudicotyledons</taxon>
        <taxon>Gunneridae</taxon>
        <taxon>Pentapetalae</taxon>
        <taxon>asterids</taxon>
        <taxon>lamiids</taxon>
        <taxon>Lamiales</taxon>
        <taxon>Gesneriaceae</taxon>
        <taxon>Didymocarpoideae</taxon>
        <taxon>Trichosporeae</taxon>
        <taxon>Loxocarpinae</taxon>
        <taxon>Dorcoceras</taxon>
    </lineage>
</organism>
<dbReference type="Proteomes" id="UP000250235">
    <property type="component" value="Unassembled WGS sequence"/>
</dbReference>
<proteinExistence type="predicted"/>
<dbReference type="EMBL" id="KV010169">
    <property type="protein sequence ID" value="KZV28161.1"/>
    <property type="molecule type" value="Genomic_DNA"/>
</dbReference>
<name>A0A2Z7B2M4_9LAMI</name>
<feature type="region of interest" description="Disordered" evidence="1">
    <location>
        <begin position="222"/>
        <end position="249"/>
    </location>
</feature>
<reference evidence="2 3" key="1">
    <citation type="journal article" date="2015" name="Proc. Natl. Acad. Sci. U.S.A.">
        <title>The resurrection genome of Boea hygrometrica: A blueprint for survival of dehydration.</title>
        <authorList>
            <person name="Xiao L."/>
            <person name="Yang G."/>
            <person name="Zhang L."/>
            <person name="Yang X."/>
            <person name="Zhao S."/>
            <person name="Ji Z."/>
            <person name="Zhou Q."/>
            <person name="Hu M."/>
            <person name="Wang Y."/>
            <person name="Chen M."/>
            <person name="Xu Y."/>
            <person name="Jin H."/>
            <person name="Xiao X."/>
            <person name="Hu G."/>
            <person name="Bao F."/>
            <person name="Hu Y."/>
            <person name="Wan P."/>
            <person name="Li L."/>
            <person name="Deng X."/>
            <person name="Kuang T."/>
            <person name="Xiang C."/>
            <person name="Zhu J.K."/>
            <person name="Oliver M.J."/>
            <person name="He Y."/>
        </authorList>
    </citation>
    <scope>NUCLEOTIDE SEQUENCE [LARGE SCALE GENOMIC DNA]</scope>
    <source>
        <strain evidence="3">cv. XS01</strain>
    </source>
</reference>
<protein>
    <submittedName>
        <fullName evidence="2">Splicing factor 3B subunit 1-like</fullName>
    </submittedName>
</protein>
<evidence type="ECO:0000256" key="1">
    <source>
        <dbReference type="SAM" id="MobiDB-lite"/>
    </source>
</evidence>
<feature type="compositionally biased region" description="Basic residues" evidence="1">
    <location>
        <begin position="222"/>
        <end position="234"/>
    </location>
</feature>
<dbReference type="AlphaFoldDB" id="A0A2Z7B2M4"/>
<gene>
    <name evidence="2" type="ORF">F511_13184</name>
</gene>
<evidence type="ECO:0000313" key="2">
    <source>
        <dbReference type="EMBL" id="KZV28161.1"/>
    </source>
</evidence>
<feature type="compositionally biased region" description="Low complexity" evidence="1">
    <location>
        <begin position="611"/>
        <end position="629"/>
    </location>
</feature>
<keyword evidence="3" id="KW-1185">Reference proteome</keyword>